<protein>
    <submittedName>
        <fullName evidence="1">Uncharacterized protein</fullName>
    </submittedName>
</protein>
<gene>
    <name evidence="1" type="primary">38</name>
    <name evidence="1" type="ORF">SEA_CARON_38</name>
</gene>
<organism evidence="1 2">
    <name type="scientific">Microbacterium phage Caron</name>
    <dbReference type="NCBI Taxonomy" id="3028494"/>
    <lineage>
        <taxon>Viruses</taxon>
        <taxon>Duplodnaviria</taxon>
        <taxon>Heunggongvirae</taxon>
        <taxon>Uroviricota</taxon>
        <taxon>Caudoviricetes</taxon>
        <taxon>Casidaviridae</taxon>
        <taxon>Barnstormervirus</taxon>
        <taxon>Barnstormervirus caron</taxon>
    </lineage>
</organism>
<name>A0AAE9ZMI8_9CAUD</name>
<dbReference type="Proteomes" id="UP001219759">
    <property type="component" value="Segment"/>
</dbReference>
<dbReference type="EMBL" id="OQ190481">
    <property type="protein sequence ID" value="WDS52064.1"/>
    <property type="molecule type" value="Genomic_DNA"/>
</dbReference>
<sequence length="81" mass="9246">MSKHTVNRDQRVILLALNRLGKHIFAGLESPLERAERRRNDRLDKALAIPGQPRRARRAVANARKSIARAERRAARKELAS</sequence>
<evidence type="ECO:0000313" key="1">
    <source>
        <dbReference type="EMBL" id="WDS52064.1"/>
    </source>
</evidence>
<reference evidence="2" key="1">
    <citation type="submission" date="2023-01" db="EMBL/GenBank/DDBJ databases">
        <authorList>
            <person name="Bendele M."/>
            <person name="Baldwin A.R."/>
            <person name="Chauncey H.A."/>
            <person name="Connelly K.A."/>
            <person name="Daniel I."/>
            <person name="Fitzgerald E.B."/>
            <person name="McKinney B.E."/>
            <person name="Murray D.M."/>
            <person name="Parshall S."/>
            <person name="Stokes L.T."/>
            <person name="Tanaka K.N."/>
            <person name="Vinson E.C."/>
            <person name="Klevikis C."/>
            <person name="Temple L."/>
            <person name="Utz L."/>
            <person name="Rinehart C.A."/>
            <person name="Garlena R.A."/>
            <person name="Russell D.A."/>
            <person name="Jacobs-Sera D."/>
            <person name="Hatfull G.F."/>
        </authorList>
    </citation>
    <scope>NUCLEOTIDE SEQUENCE [LARGE SCALE GENOMIC DNA]</scope>
</reference>
<evidence type="ECO:0000313" key="2">
    <source>
        <dbReference type="Proteomes" id="UP001219759"/>
    </source>
</evidence>
<accession>A0AAE9ZMI8</accession>
<proteinExistence type="predicted"/>
<keyword evidence="2" id="KW-1185">Reference proteome</keyword>